<accession>A0A9P6ASG0</accession>
<protein>
    <submittedName>
        <fullName evidence="1">Uncharacterized protein</fullName>
    </submittedName>
</protein>
<sequence length="179" mass="20211">MRLSGHRHLIPVISFVNSLPFSKILIRGARAIDPMVLMPSNHHILVFPQAISELQRQYTVTCQPLPLTSTPLLRTYPIILWRSSPIVIAATLSTRAANPSPSHLHLTVQCPPLPLPLLTPASRAHLPPISGSYIRDVWTSMLVSHSRVEMNVERRPFRQRGTNTSRILFRCMVVHPETR</sequence>
<gene>
    <name evidence="1" type="ORF">BS47DRAFT_1194926</name>
</gene>
<evidence type="ECO:0000313" key="1">
    <source>
        <dbReference type="EMBL" id="KAF9511145.1"/>
    </source>
</evidence>
<name>A0A9P6ASG0_9AGAM</name>
<dbReference type="AlphaFoldDB" id="A0A9P6ASG0"/>
<organism evidence="1 2">
    <name type="scientific">Hydnum rufescens UP504</name>
    <dbReference type="NCBI Taxonomy" id="1448309"/>
    <lineage>
        <taxon>Eukaryota</taxon>
        <taxon>Fungi</taxon>
        <taxon>Dikarya</taxon>
        <taxon>Basidiomycota</taxon>
        <taxon>Agaricomycotina</taxon>
        <taxon>Agaricomycetes</taxon>
        <taxon>Cantharellales</taxon>
        <taxon>Hydnaceae</taxon>
        <taxon>Hydnum</taxon>
    </lineage>
</organism>
<reference evidence="1" key="1">
    <citation type="journal article" date="2020" name="Nat. Commun.">
        <title>Large-scale genome sequencing of mycorrhizal fungi provides insights into the early evolution of symbiotic traits.</title>
        <authorList>
            <person name="Miyauchi S."/>
            <person name="Kiss E."/>
            <person name="Kuo A."/>
            <person name="Drula E."/>
            <person name="Kohler A."/>
            <person name="Sanchez-Garcia M."/>
            <person name="Morin E."/>
            <person name="Andreopoulos B."/>
            <person name="Barry K.W."/>
            <person name="Bonito G."/>
            <person name="Buee M."/>
            <person name="Carver A."/>
            <person name="Chen C."/>
            <person name="Cichocki N."/>
            <person name="Clum A."/>
            <person name="Culley D."/>
            <person name="Crous P.W."/>
            <person name="Fauchery L."/>
            <person name="Girlanda M."/>
            <person name="Hayes R.D."/>
            <person name="Keri Z."/>
            <person name="LaButti K."/>
            <person name="Lipzen A."/>
            <person name="Lombard V."/>
            <person name="Magnuson J."/>
            <person name="Maillard F."/>
            <person name="Murat C."/>
            <person name="Nolan M."/>
            <person name="Ohm R.A."/>
            <person name="Pangilinan J."/>
            <person name="Pereira M.F."/>
            <person name="Perotto S."/>
            <person name="Peter M."/>
            <person name="Pfister S."/>
            <person name="Riley R."/>
            <person name="Sitrit Y."/>
            <person name="Stielow J.B."/>
            <person name="Szollosi G."/>
            <person name="Zifcakova L."/>
            <person name="Stursova M."/>
            <person name="Spatafora J.W."/>
            <person name="Tedersoo L."/>
            <person name="Vaario L.M."/>
            <person name="Yamada A."/>
            <person name="Yan M."/>
            <person name="Wang P."/>
            <person name="Xu J."/>
            <person name="Bruns T."/>
            <person name="Baldrian P."/>
            <person name="Vilgalys R."/>
            <person name="Dunand C."/>
            <person name="Henrissat B."/>
            <person name="Grigoriev I.V."/>
            <person name="Hibbett D."/>
            <person name="Nagy L.G."/>
            <person name="Martin F.M."/>
        </authorList>
    </citation>
    <scope>NUCLEOTIDE SEQUENCE</scope>
    <source>
        <strain evidence="1">UP504</strain>
    </source>
</reference>
<dbReference type="OrthoDB" id="188276at2759"/>
<dbReference type="EMBL" id="MU129004">
    <property type="protein sequence ID" value="KAF9511145.1"/>
    <property type="molecule type" value="Genomic_DNA"/>
</dbReference>
<dbReference type="Proteomes" id="UP000886523">
    <property type="component" value="Unassembled WGS sequence"/>
</dbReference>
<keyword evidence="2" id="KW-1185">Reference proteome</keyword>
<evidence type="ECO:0000313" key="2">
    <source>
        <dbReference type="Proteomes" id="UP000886523"/>
    </source>
</evidence>
<comment type="caution">
    <text evidence="1">The sequence shown here is derived from an EMBL/GenBank/DDBJ whole genome shotgun (WGS) entry which is preliminary data.</text>
</comment>
<proteinExistence type="predicted"/>